<evidence type="ECO:0000313" key="8">
    <source>
        <dbReference type="Proteomes" id="UP000006876"/>
    </source>
</evidence>
<dbReference type="InterPro" id="IPR009056">
    <property type="entry name" value="Cyt_c-like_dom"/>
</dbReference>
<name>E3HWB9_ACHXA</name>
<keyword evidence="3 4" id="KW-0408">Iron</keyword>
<dbReference type="PATRIC" id="fig|762376.5.peg.5434"/>
<gene>
    <name evidence="7" type="ordered locus">AXYL_05432</name>
</gene>
<evidence type="ECO:0000256" key="3">
    <source>
        <dbReference type="ARBA" id="ARBA00023004"/>
    </source>
</evidence>
<dbReference type="Gene3D" id="1.10.760.10">
    <property type="entry name" value="Cytochrome c-like domain"/>
    <property type="match status" value="1"/>
</dbReference>
<dbReference type="AlphaFoldDB" id="E3HWB9"/>
<dbReference type="InterPro" id="IPR036909">
    <property type="entry name" value="Cyt_c-like_dom_sf"/>
</dbReference>
<dbReference type="GO" id="GO:0009055">
    <property type="term" value="F:electron transfer activity"/>
    <property type="evidence" value="ECO:0007669"/>
    <property type="project" value="InterPro"/>
</dbReference>
<evidence type="ECO:0000256" key="1">
    <source>
        <dbReference type="ARBA" id="ARBA00022617"/>
    </source>
</evidence>
<dbReference type="GO" id="GO:0020037">
    <property type="term" value="F:heme binding"/>
    <property type="evidence" value="ECO:0007669"/>
    <property type="project" value="InterPro"/>
</dbReference>
<dbReference type="HOGENOM" id="CLU_128253_2_1_4"/>
<dbReference type="OrthoDB" id="8526831at2"/>
<evidence type="ECO:0000256" key="5">
    <source>
        <dbReference type="SAM" id="SignalP"/>
    </source>
</evidence>
<feature type="chain" id="PRO_5003171967" description="Cytochrome c domain-containing protein" evidence="5">
    <location>
        <begin position="30"/>
        <end position="113"/>
    </location>
</feature>
<keyword evidence="5" id="KW-0732">Signal</keyword>
<evidence type="ECO:0000313" key="7">
    <source>
        <dbReference type="EMBL" id="ADP18732.1"/>
    </source>
</evidence>
<dbReference type="PROSITE" id="PS51007">
    <property type="entry name" value="CYTC"/>
    <property type="match status" value="1"/>
</dbReference>
<dbReference type="GO" id="GO:0046872">
    <property type="term" value="F:metal ion binding"/>
    <property type="evidence" value="ECO:0007669"/>
    <property type="project" value="UniProtKB-KW"/>
</dbReference>
<dbReference type="eggNOG" id="COG2863">
    <property type="taxonomic scope" value="Bacteria"/>
</dbReference>
<dbReference type="Proteomes" id="UP000006876">
    <property type="component" value="Chromosome"/>
</dbReference>
<protein>
    <recommendedName>
        <fullName evidence="6">Cytochrome c domain-containing protein</fullName>
    </recommendedName>
</protein>
<evidence type="ECO:0000256" key="4">
    <source>
        <dbReference type="PROSITE-ProRule" id="PRU00433"/>
    </source>
</evidence>
<evidence type="ECO:0000259" key="6">
    <source>
        <dbReference type="PROSITE" id="PS51007"/>
    </source>
</evidence>
<dbReference type="SUPFAM" id="SSF46626">
    <property type="entry name" value="Cytochrome c"/>
    <property type="match status" value="1"/>
</dbReference>
<sequence length="113" mass="11360">MPGVPFRPSASAALACALLPAAWISPAIAAESDLQAQAWAAACVTCHASAQRPTSAITPLEGRSADWIAARMRALAGGASDGSVMGQIARGYSDAEIVRIAGWFAAQPAAAAP</sequence>
<reference evidence="7 8" key="1">
    <citation type="journal article" date="2011" name="J. Bacteriol.">
        <title>Complete genome sequence of the haloaromatic acid-degrading bacterium Achromobacter xylosoxidans A8.</title>
        <authorList>
            <person name="Strnad H."/>
            <person name="Ridl J."/>
            <person name="Paces J."/>
            <person name="Kolar M."/>
            <person name="Vlcek C."/>
            <person name="Paces V."/>
        </authorList>
    </citation>
    <scope>NUCLEOTIDE SEQUENCE [LARGE SCALE GENOMIC DNA]</scope>
    <source>
        <strain evidence="7 8">A8</strain>
    </source>
</reference>
<feature type="signal peptide" evidence="5">
    <location>
        <begin position="1"/>
        <end position="29"/>
    </location>
</feature>
<keyword evidence="1 4" id="KW-0349">Heme</keyword>
<keyword evidence="2 4" id="KW-0479">Metal-binding</keyword>
<dbReference type="STRING" id="762376.AXYL_05432"/>
<dbReference type="EMBL" id="CP002287">
    <property type="protein sequence ID" value="ADP18732.1"/>
    <property type="molecule type" value="Genomic_DNA"/>
</dbReference>
<dbReference type="KEGG" id="axy:AXYL_05432"/>
<proteinExistence type="predicted"/>
<organism evidence="7 8">
    <name type="scientific">Achromobacter xylosoxidans (strain A8)</name>
    <dbReference type="NCBI Taxonomy" id="762376"/>
    <lineage>
        <taxon>Bacteria</taxon>
        <taxon>Pseudomonadati</taxon>
        <taxon>Pseudomonadota</taxon>
        <taxon>Betaproteobacteria</taxon>
        <taxon>Burkholderiales</taxon>
        <taxon>Alcaligenaceae</taxon>
        <taxon>Achromobacter</taxon>
    </lineage>
</organism>
<feature type="domain" description="Cytochrome c" evidence="6">
    <location>
        <begin position="30"/>
        <end position="108"/>
    </location>
</feature>
<dbReference type="RefSeq" id="WP_013396035.1">
    <property type="nucleotide sequence ID" value="NC_014640.1"/>
</dbReference>
<evidence type="ECO:0000256" key="2">
    <source>
        <dbReference type="ARBA" id="ARBA00022723"/>
    </source>
</evidence>
<accession>E3HWB9</accession>